<feature type="non-terminal residue" evidence="2">
    <location>
        <position position="95"/>
    </location>
</feature>
<name>A0A6J4M465_9BACT</name>
<evidence type="ECO:0000256" key="1">
    <source>
        <dbReference type="SAM" id="MobiDB-lite"/>
    </source>
</evidence>
<protein>
    <submittedName>
        <fullName evidence="2">Uncharacterized protein</fullName>
    </submittedName>
</protein>
<feature type="region of interest" description="Disordered" evidence="1">
    <location>
        <begin position="1"/>
        <end position="95"/>
    </location>
</feature>
<evidence type="ECO:0000313" key="2">
    <source>
        <dbReference type="EMBL" id="CAA9349492.1"/>
    </source>
</evidence>
<reference evidence="2" key="1">
    <citation type="submission" date="2020-02" db="EMBL/GenBank/DDBJ databases">
        <authorList>
            <person name="Meier V. D."/>
        </authorList>
    </citation>
    <scope>NUCLEOTIDE SEQUENCE</scope>
    <source>
        <strain evidence="2">AVDCRST_MAG68</strain>
    </source>
</reference>
<dbReference type="EMBL" id="CADCTW010000166">
    <property type="protein sequence ID" value="CAA9349492.1"/>
    <property type="molecule type" value="Genomic_DNA"/>
</dbReference>
<gene>
    <name evidence="2" type="ORF">AVDCRST_MAG68-3497</name>
</gene>
<feature type="compositionally biased region" description="Basic residues" evidence="1">
    <location>
        <begin position="16"/>
        <end position="38"/>
    </location>
</feature>
<accession>A0A6J4M465</accession>
<dbReference type="AlphaFoldDB" id="A0A6J4M465"/>
<sequence length="95" mass="10285">APHPYPGRAPAGGLARPRRLRQRRRAQRSRQQRGLRGRQPREPPGLGHRGPAGAQRLPPRRLHLHHTAGQQPVAHHPGGSAARGPGHGARDHGAL</sequence>
<organism evidence="2">
    <name type="scientific">uncultured Gemmatimonadota bacterium</name>
    <dbReference type="NCBI Taxonomy" id="203437"/>
    <lineage>
        <taxon>Bacteria</taxon>
        <taxon>Pseudomonadati</taxon>
        <taxon>Gemmatimonadota</taxon>
        <taxon>environmental samples</taxon>
    </lineage>
</organism>
<proteinExistence type="predicted"/>
<feature type="non-terminal residue" evidence="2">
    <location>
        <position position="1"/>
    </location>
</feature>